<protein>
    <recommendedName>
        <fullName evidence="3">MarR family protein</fullName>
    </recommendedName>
</protein>
<proteinExistence type="predicted"/>
<dbReference type="Proteomes" id="UP000236311">
    <property type="component" value="Unassembled WGS sequence"/>
</dbReference>
<keyword evidence="2" id="KW-1185">Reference proteome</keyword>
<reference evidence="1 2" key="1">
    <citation type="submission" date="2018-01" db="EMBL/GenBank/DDBJ databases">
        <authorList>
            <person name="Gaut B.S."/>
            <person name="Morton B.R."/>
            <person name="Clegg M.T."/>
            <person name="Duvall M.R."/>
        </authorList>
    </citation>
    <scope>NUCLEOTIDE SEQUENCE [LARGE SCALE GENOMIC DNA]</scope>
    <source>
        <strain evidence="1">GP69</strain>
    </source>
</reference>
<accession>A0A2K4ZBG3</accession>
<dbReference type="EMBL" id="OFSM01000002">
    <property type="protein sequence ID" value="SOY27797.1"/>
    <property type="molecule type" value="Genomic_DNA"/>
</dbReference>
<dbReference type="AlphaFoldDB" id="A0A2K4ZBG3"/>
<evidence type="ECO:0008006" key="3">
    <source>
        <dbReference type="Google" id="ProtNLM"/>
    </source>
</evidence>
<organism evidence="1 2">
    <name type="scientific">Acetatifactor muris</name>
    <dbReference type="NCBI Taxonomy" id="879566"/>
    <lineage>
        <taxon>Bacteria</taxon>
        <taxon>Bacillati</taxon>
        <taxon>Bacillota</taxon>
        <taxon>Clostridia</taxon>
        <taxon>Lachnospirales</taxon>
        <taxon>Lachnospiraceae</taxon>
        <taxon>Acetatifactor</taxon>
    </lineage>
</organism>
<sequence>MTVFLEIKQIVDYPRCRIYRHFIQNLMADRSIRASGGSGLFYYTVLCNYANFRTSYLRIDGIGYTVYPGEWICTVKELTAWFRTRFQCQAVSILDELQKRHLISYLFLDRGKVVKYKVRDWKKHNTVLDYNCPCQKDTGFFFMPIVVATELVSAGRCSEMDILLDLWMSTVYNDSQVQGSEIGPVVYFRNGTGSPLAAYSEMAVRWGISKATTGRVLKKLADMDYISLMSFPGRTGSVIYLHSYLSTMFQISDVLVDKEEVAMVLKINLTMPDETNPQEDTVVTEHEVCVSEELSSVSKSNMEAVITKVAQILDAQGISCFRCPKSIYKLYPLSDACREEYISHIQKGIVRFGMTVSCGEDKLVYTFELTLSPTEKDREGGARA</sequence>
<evidence type="ECO:0000313" key="2">
    <source>
        <dbReference type="Proteomes" id="UP000236311"/>
    </source>
</evidence>
<name>A0A2K4ZBG3_9FIRM</name>
<evidence type="ECO:0000313" key="1">
    <source>
        <dbReference type="EMBL" id="SOY27797.1"/>
    </source>
</evidence>
<gene>
    <name evidence="1" type="ORF">AMURIS_00502</name>
</gene>